<sequence length="691" mass="72472">MKIGRLFAISMLSVTALAILPAAQVVIEQVRAVNDKAEAIKTVEAFGAVLLFAQDVVGHRAPYITPIFQEGPASPAQLEGVRKIRQSADASFAKARAQLANVSDSEEIMRSLEQASSKLSEILSKVDPALNVPLNARDQAVIKGFLPGVTQVALAIEPILNRLQNHIANADASLTTLLDVARTAQDLRVTAGGRAAALSPALSARRAVTPAEKAAMDRAQGRTEVDRERLEAGIDQLGNPERLLAAFKDARESYFGRAIPIVDKDIAAGLGDLNYSLNADQLAETVVPAVQKFFIVRDAAIAEARDRAVAARDTAYMMLALATIVVVTLLGILVLVTTLLRRRVINPIVSLTGLIGQMAAGNDDVVVPTSDRDDEIAAMAGSLQTFKEALLEKKRAEQAAAAEAQAKIERGQRVERFTREFEMAIGEVVGVVSSASADLERSAASLTTTAGRSLELATVVTAASEEASTNVHSVAAAAEEMSSSVNEISRQVQDSARIASEALAQARKTNDNVAELAKAAARIGDVVELINAIAGQTNLLALNATIEAARAGEAGRGFAVVASEVKALAEQTAKATGEIGQQIGGIQSATQESVGSIKEIGETIARMSEIASAIASAVEEQSSATREISRNVQQAAHGTQQVSANIADVRQGADATGSASSQVLSAAKSLSGQSCRLRDEVSRFLDSVRAA</sequence>
<comment type="caution">
    <text evidence="11">The sequence shown here is derived from an EMBL/GenBank/DDBJ whole genome shotgun (WGS) entry which is preliminary data.</text>
</comment>
<dbReference type="InterPro" id="IPR004089">
    <property type="entry name" value="MCPsignal_dom"/>
</dbReference>
<comment type="subcellular location">
    <subcellularLocation>
        <location evidence="1">Cell inner membrane</location>
        <topology evidence="1">Multi-pass membrane protein</topology>
    </subcellularLocation>
</comment>
<evidence type="ECO:0000259" key="9">
    <source>
        <dbReference type="PROSITE" id="PS50192"/>
    </source>
</evidence>
<evidence type="ECO:0000313" key="11">
    <source>
        <dbReference type="EMBL" id="MBR1135404.1"/>
    </source>
</evidence>
<feature type="domain" description="HAMP" evidence="10">
    <location>
        <begin position="342"/>
        <end position="395"/>
    </location>
</feature>
<reference evidence="12" key="1">
    <citation type="journal article" date="2021" name="ISME J.">
        <title>Evolutionary origin and ecological implication of a unique nif island in free-living Bradyrhizobium lineages.</title>
        <authorList>
            <person name="Tao J."/>
        </authorList>
    </citation>
    <scope>NUCLEOTIDE SEQUENCE [LARGE SCALE GENOMIC DNA]</scope>
    <source>
        <strain evidence="12">SZCCT0094</strain>
    </source>
</reference>
<feature type="signal peptide" evidence="7">
    <location>
        <begin position="1"/>
        <end position="18"/>
    </location>
</feature>
<feature type="domain" description="T-SNARE coiled-coil homology" evidence="9">
    <location>
        <begin position="587"/>
        <end position="649"/>
    </location>
</feature>
<feature type="domain" description="Methyl-accepting transducer" evidence="8">
    <location>
        <begin position="428"/>
        <end position="657"/>
    </location>
</feature>
<gene>
    <name evidence="11" type="ORF">JQ619_06485</name>
</gene>
<dbReference type="SMART" id="SM00304">
    <property type="entry name" value="HAMP"/>
    <property type="match status" value="1"/>
</dbReference>
<feature type="transmembrane region" description="Helical" evidence="6">
    <location>
        <begin position="315"/>
        <end position="340"/>
    </location>
</feature>
<evidence type="ECO:0000259" key="8">
    <source>
        <dbReference type="PROSITE" id="PS50111"/>
    </source>
</evidence>
<protein>
    <submittedName>
        <fullName evidence="11">HAMP domain-containing protein</fullName>
    </submittedName>
</protein>
<keyword evidence="6" id="KW-0812">Transmembrane</keyword>
<dbReference type="PROSITE" id="PS50885">
    <property type="entry name" value="HAMP"/>
    <property type="match status" value="1"/>
</dbReference>
<keyword evidence="2" id="KW-1003">Cell membrane</keyword>
<evidence type="ECO:0000256" key="5">
    <source>
        <dbReference type="PROSITE-ProRule" id="PRU00284"/>
    </source>
</evidence>
<dbReference type="PANTHER" id="PTHR32089:SF112">
    <property type="entry name" value="LYSOZYME-LIKE PROTEIN-RELATED"/>
    <property type="match status" value="1"/>
</dbReference>
<dbReference type="SMART" id="SM00283">
    <property type="entry name" value="MA"/>
    <property type="match status" value="1"/>
</dbReference>
<keyword evidence="6" id="KW-0472">Membrane</keyword>
<dbReference type="SUPFAM" id="SSF58104">
    <property type="entry name" value="Methyl-accepting chemotaxis protein (MCP) signaling domain"/>
    <property type="match status" value="1"/>
</dbReference>
<keyword evidence="7" id="KW-0732">Signal</keyword>
<keyword evidence="6" id="KW-1133">Transmembrane helix</keyword>
<evidence type="ECO:0000256" key="1">
    <source>
        <dbReference type="ARBA" id="ARBA00004429"/>
    </source>
</evidence>
<dbReference type="Proteomes" id="UP001314635">
    <property type="component" value="Unassembled WGS sequence"/>
</dbReference>
<dbReference type="InterPro" id="IPR003660">
    <property type="entry name" value="HAMP_dom"/>
</dbReference>
<keyword evidence="12" id="KW-1185">Reference proteome</keyword>
<keyword evidence="2" id="KW-0997">Cell inner membrane</keyword>
<dbReference type="PROSITE" id="PS50192">
    <property type="entry name" value="T_SNARE"/>
    <property type="match status" value="1"/>
</dbReference>
<dbReference type="EMBL" id="JAFCLK010000005">
    <property type="protein sequence ID" value="MBR1135404.1"/>
    <property type="molecule type" value="Genomic_DNA"/>
</dbReference>
<evidence type="ECO:0000256" key="6">
    <source>
        <dbReference type="SAM" id="Phobius"/>
    </source>
</evidence>
<accession>A0ABS5G296</accession>
<comment type="similarity">
    <text evidence="4">Belongs to the methyl-accepting chemotaxis (MCP) protein family.</text>
</comment>
<evidence type="ECO:0000313" key="12">
    <source>
        <dbReference type="Proteomes" id="UP001314635"/>
    </source>
</evidence>
<dbReference type="InterPro" id="IPR000727">
    <property type="entry name" value="T_SNARE_dom"/>
</dbReference>
<keyword evidence="3 5" id="KW-0807">Transducer</keyword>
<dbReference type="Pfam" id="PF00672">
    <property type="entry name" value="HAMP"/>
    <property type="match status" value="1"/>
</dbReference>
<proteinExistence type="inferred from homology"/>
<evidence type="ECO:0000256" key="4">
    <source>
        <dbReference type="ARBA" id="ARBA00029447"/>
    </source>
</evidence>
<dbReference type="Gene3D" id="6.10.340.10">
    <property type="match status" value="1"/>
</dbReference>
<evidence type="ECO:0000259" key="10">
    <source>
        <dbReference type="PROSITE" id="PS50885"/>
    </source>
</evidence>
<evidence type="ECO:0000256" key="3">
    <source>
        <dbReference type="ARBA" id="ARBA00023224"/>
    </source>
</evidence>
<dbReference type="Pfam" id="PF00015">
    <property type="entry name" value="MCPsignal"/>
    <property type="match status" value="1"/>
</dbReference>
<evidence type="ECO:0000256" key="7">
    <source>
        <dbReference type="SAM" id="SignalP"/>
    </source>
</evidence>
<name>A0ABS5G296_9BRAD</name>
<evidence type="ECO:0000256" key="2">
    <source>
        <dbReference type="ARBA" id="ARBA00022519"/>
    </source>
</evidence>
<dbReference type="RefSeq" id="WP_012041196.1">
    <property type="nucleotide sequence ID" value="NZ_JABFDP010000001.1"/>
</dbReference>
<dbReference type="PROSITE" id="PS50111">
    <property type="entry name" value="CHEMOTAXIS_TRANSDUC_2"/>
    <property type="match status" value="1"/>
</dbReference>
<dbReference type="Gene3D" id="1.10.287.950">
    <property type="entry name" value="Methyl-accepting chemotaxis protein"/>
    <property type="match status" value="1"/>
</dbReference>
<organism evidence="11 12">
    <name type="scientific">Bradyrhizobium denitrificans</name>
    <dbReference type="NCBI Taxonomy" id="2734912"/>
    <lineage>
        <taxon>Bacteria</taxon>
        <taxon>Pseudomonadati</taxon>
        <taxon>Pseudomonadota</taxon>
        <taxon>Alphaproteobacteria</taxon>
        <taxon>Hyphomicrobiales</taxon>
        <taxon>Nitrobacteraceae</taxon>
        <taxon>Bradyrhizobium</taxon>
    </lineage>
</organism>
<feature type="chain" id="PRO_5047094297" evidence="7">
    <location>
        <begin position="19"/>
        <end position="691"/>
    </location>
</feature>
<dbReference type="PANTHER" id="PTHR32089">
    <property type="entry name" value="METHYL-ACCEPTING CHEMOTAXIS PROTEIN MCPB"/>
    <property type="match status" value="1"/>
</dbReference>